<reference evidence="2" key="1">
    <citation type="journal article" date="2019" name="Int. J. Syst. Evol. Microbiol.">
        <title>The Global Catalogue of Microorganisms (GCM) 10K type strain sequencing project: providing services to taxonomists for standard genome sequencing and annotation.</title>
        <authorList>
            <consortium name="The Broad Institute Genomics Platform"/>
            <consortium name="The Broad Institute Genome Sequencing Center for Infectious Disease"/>
            <person name="Wu L."/>
            <person name="Ma J."/>
        </authorList>
    </citation>
    <scope>NUCLEOTIDE SEQUENCE [LARGE SCALE GENOMIC DNA]</scope>
    <source>
        <strain evidence="2">KCTC 52039</strain>
    </source>
</reference>
<proteinExistence type="predicted"/>
<gene>
    <name evidence="1" type="ORF">ACFOGH_19170</name>
</gene>
<sequence length="177" mass="18719">MSYSWFKSSKPKQNSPVQASSVRGGAAVGLLADLPPLERGAVHLLRQWCDGEAGRIAIAEDFTAIFGAEQAAHDVNALAHLITLMVQMGRRPLMRHHTQCACLGGDESVFAQMVAAATAGDREDAMAFGLTMLPPDIAYEAVQVAERVGHAALVIIHRLSAKVSATGAHVAASATRH</sequence>
<accession>A0ABV7J877</accession>
<dbReference type="EMBL" id="JBHRTO010000002">
    <property type="protein sequence ID" value="MFC3183129.1"/>
    <property type="molecule type" value="Genomic_DNA"/>
</dbReference>
<organism evidence="1 2">
    <name type="scientific">Cypionkella sinensis</name>
    <dbReference type="NCBI Taxonomy" id="1756043"/>
    <lineage>
        <taxon>Bacteria</taxon>
        <taxon>Pseudomonadati</taxon>
        <taxon>Pseudomonadota</taxon>
        <taxon>Alphaproteobacteria</taxon>
        <taxon>Rhodobacterales</taxon>
        <taxon>Paracoccaceae</taxon>
        <taxon>Cypionkella</taxon>
    </lineage>
</organism>
<dbReference type="Proteomes" id="UP001595547">
    <property type="component" value="Unassembled WGS sequence"/>
</dbReference>
<protein>
    <recommendedName>
        <fullName evidence="3">Carboxymuconolactone decarboxylase-like domain-containing protein</fullName>
    </recommendedName>
</protein>
<name>A0ABV7J877_9RHOB</name>
<evidence type="ECO:0008006" key="3">
    <source>
        <dbReference type="Google" id="ProtNLM"/>
    </source>
</evidence>
<evidence type="ECO:0000313" key="2">
    <source>
        <dbReference type="Proteomes" id="UP001595547"/>
    </source>
</evidence>
<evidence type="ECO:0000313" key="1">
    <source>
        <dbReference type="EMBL" id="MFC3183129.1"/>
    </source>
</evidence>
<comment type="caution">
    <text evidence="1">The sequence shown here is derived from an EMBL/GenBank/DDBJ whole genome shotgun (WGS) entry which is preliminary data.</text>
</comment>
<dbReference type="RefSeq" id="WP_380074784.1">
    <property type="nucleotide sequence ID" value="NZ_JBHRTO010000002.1"/>
</dbReference>
<keyword evidence="2" id="KW-1185">Reference proteome</keyword>